<dbReference type="PANTHER" id="PTHR43877:SF1">
    <property type="entry name" value="ACETYLTRANSFERASE"/>
    <property type="match status" value="1"/>
</dbReference>
<reference evidence="4 5" key="1">
    <citation type="submission" date="2014-12" db="EMBL/GenBank/DDBJ databases">
        <title>Draft genome sequence of Cohnella kolymensis strain B-2846.</title>
        <authorList>
            <person name="Karlyshev A.V."/>
            <person name="Kudryashova E.B."/>
        </authorList>
    </citation>
    <scope>NUCLEOTIDE SEQUENCE [LARGE SCALE GENOMIC DNA]</scope>
    <source>
        <strain evidence="4 5">VKM B-2846</strain>
    </source>
</reference>
<keyword evidence="2" id="KW-0012">Acyltransferase</keyword>
<evidence type="ECO:0000313" key="4">
    <source>
        <dbReference type="EMBL" id="KIL34250.1"/>
    </source>
</evidence>
<dbReference type="SUPFAM" id="SSF55729">
    <property type="entry name" value="Acyl-CoA N-acyltransferases (Nat)"/>
    <property type="match status" value="1"/>
</dbReference>
<dbReference type="Gene3D" id="3.40.630.30">
    <property type="match status" value="1"/>
</dbReference>
<proteinExistence type="predicted"/>
<dbReference type="PANTHER" id="PTHR43877">
    <property type="entry name" value="AMINOALKYLPHOSPHONATE N-ACETYLTRANSFERASE-RELATED-RELATED"/>
    <property type="match status" value="1"/>
</dbReference>
<dbReference type="InterPro" id="IPR000182">
    <property type="entry name" value="GNAT_dom"/>
</dbReference>
<name>A0ABR4ZZS8_9BACL</name>
<keyword evidence="5" id="KW-1185">Reference proteome</keyword>
<dbReference type="Pfam" id="PF00583">
    <property type="entry name" value="Acetyltransf_1"/>
    <property type="match status" value="1"/>
</dbReference>
<evidence type="ECO:0000259" key="3">
    <source>
        <dbReference type="PROSITE" id="PS51186"/>
    </source>
</evidence>
<dbReference type="InterPro" id="IPR016181">
    <property type="entry name" value="Acyl_CoA_acyltransferase"/>
</dbReference>
<dbReference type="EMBL" id="JXAL01000034">
    <property type="protein sequence ID" value="KIL34250.1"/>
    <property type="molecule type" value="Genomic_DNA"/>
</dbReference>
<gene>
    <name evidence="4" type="ORF">SD71_20825</name>
</gene>
<dbReference type="PROSITE" id="PS51186">
    <property type="entry name" value="GNAT"/>
    <property type="match status" value="1"/>
</dbReference>
<evidence type="ECO:0000256" key="1">
    <source>
        <dbReference type="ARBA" id="ARBA00022679"/>
    </source>
</evidence>
<protein>
    <recommendedName>
        <fullName evidence="3">N-acetyltransferase domain-containing protein</fullName>
    </recommendedName>
</protein>
<evidence type="ECO:0000313" key="5">
    <source>
        <dbReference type="Proteomes" id="UP000054526"/>
    </source>
</evidence>
<dbReference type="Proteomes" id="UP000054526">
    <property type="component" value="Unassembled WGS sequence"/>
</dbReference>
<organism evidence="4 5">
    <name type="scientific">Cohnella kolymensis</name>
    <dbReference type="NCBI Taxonomy" id="1590652"/>
    <lineage>
        <taxon>Bacteria</taxon>
        <taxon>Bacillati</taxon>
        <taxon>Bacillota</taxon>
        <taxon>Bacilli</taxon>
        <taxon>Bacillales</taxon>
        <taxon>Paenibacillaceae</taxon>
        <taxon>Cohnella</taxon>
    </lineage>
</organism>
<evidence type="ECO:0000256" key="2">
    <source>
        <dbReference type="ARBA" id="ARBA00023315"/>
    </source>
</evidence>
<dbReference type="InterPro" id="IPR050832">
    <property type="entry name" value="Bact_Acetyltransf"/>
</dbReference>
<comment type="caution">
    <text evidence="4">The sequence shown here is derived from an EMBL/GenBank/DDBJ whole genome shotgun (WGS) entry which is preliminary data.</text>
</comment>
<feature type="domain" description="N-acetyltransferase" evidence="3">
    <location>
        <begin position="6"/>
        <end position="167"/>
    </location>
</feature>
<keyword evidence="1" id="KW-0808">Transferase</keyword>
<accession>A0ABR4ZZS8</accession>
<sequence>MTSREVIIRPAQLDDINGIRQVAKITWQSTYGSIYSQEFIHSFLEQAYSVNSLEMAVTRVKTYNPRKFLVAEVDGGLVGYAQLSEADNGVSELSRIYVLPEFHGQGIGRSLLNELLSSDDSIQKIFAWVEKENRVGLHFYQSSGFVFDGEMEESINGQTMILHKFIKQR</sequence>
<dbReference type="CDD" id="cd04301">
    <property type="entry name" value="NAT_SF"/>
    <property type="match status" value="1"/>
</dbReference>